<keyword evidence="6" id="KW-1185">Reference proteome</keyword>
<reference evidence="5" key="2">
    <citation type="submission" date="2023-04" db="EMBL/GenBank/DDBJ databases">
        <title>Paracnuella aquatica gen. nov., sp. nov., a member of the family Chitinophagaceae isolated from a hot spring.</title>
        <authorList>
            <person name="Wang C."/>
        </authorList>
    </citation>
    <scope>NUCLEOTIDE SEQUENCE</scope>
    <source>
        <strain evidence="5">LB-8</strain>
    </source>
</reference>
<dbReference type="RefSeq" id="WP_279299663.1">
    <property type="nucleotide sequence ID" value="NZ_JAOTIF010000030.1"/>
</dbReference>
<dbReference type="Gene3D" id="3.40.50.1700">
    <property type="entry name" value="Glycoside hydrolase family 3 C-terminal domain"/>
    <property type="match status" value="1"/>
</dbReference>
<dbReference type="GO" id="GO:0008422">
    <property type="term" value="F:beta-glucosidase activity"/>
    <property type="evidence" value="ECO:0007669"/>
    <property type="project" value="TreeGrafter"/>
</dbReference>
<feature type="signal peptide" evidence="3">
    <location>
        <begin position="1"/>
        <end position="21"/>
    </location>
</feature>
<dbReference type="SUPFAM" id="SSF52279">
    <property type="entry name" value="Beta-D-glucan exohydrolase, C-terminal domain"/>
    <property type="match status" value="1"/>
</dbReference>
<dbReference type="InterPro" id="IPR026891">
    <property type="entry name" value="Fn3-like"/>
</dbReference>
<dbReference type="Proteomes" id="UP001155483">
    <property type="component" value="Unassembled WGS sequence"/>
</dbReference>
<dbReference type="InterPro" id="IPR036881">
    <property type="entry name" value="Glyco_hydro_3_C_sf"/>
</dbReference>
<reference evidence="5" key="1">
    <citation type="submission" date="2022-09" db="EMBL/GenBank/DDBJ databases">
        <authorList>
            <person name="Yuan C."/>
            <person name="Ke Z."/>
        </authorList>
    </citation>
    <scope>NUCLEOTIDE SEQUENCE</scope>
    <source>
        <strain evidence="5">LB-8</strain>
    </source>
</reference>
<dbReference type="AlphaFoldDB" id="A0A9X2Y0B9"/>
<dbReference type="InterPro" id="IPR001764">
    <property type="entry name" value="Glyco_hydro_3_N"/>
</dbReference>
<dbReference type="Pfam" id="PF14310">
    <property type="entry name" value="Fn3-like"/>
    <property type="match status" value="1"/>
</dbReference>
<feature type="domain" description="Fibronectin type III-like" evidence="4">
    <location>
        <begin position="694"/>
        <end position="763"/>
    </location>
</feature>
<feature type="chain" id="PRO_5040834380" evidence="3">
    <location>
        <begin position="22"/>
        <end position="780"/>
    </location>
</feature>
<dbReference type="InterPro" id="IPR013783">
    <property type="entry name" value="Ig-like_fold"/>
</dbReference>
<accession>A0A9X2Y0B9</accession>
<dbReference type="InterPro" id="IPR051915">
    <property type="entry name" value="Cellulose_Degrad_GH3"/>
</dbReference>
<dbReference type="PRINTS" id="PR00133">
    <property type="entry name" value="GLHYDRLASE3"/>
</dbReference>
<dbReference type="InterPro" id="IPR002772">
    <property type="entry name" value="Glyco_hydro_3_C"/>
</dbReference>
<dbReference type="PANTHER" id="PTHR30620:SF123">
    <property type="entry name" value="BETA-XYLOSIDASE"/>
    <property type="match status" value="1"/>
</dbReference>
<evidence type="ECO:0000313" key="6">
    <source>
        <dbReference type="Proteomes" id="UP001155483"/>
    </source>
</evidence>
<comment type="caution">
    <text evidence="5">The sequence shown here is derived from an EMBL/GenBank/DDBJ whole genome shotgun (WGS) entry which is preliminary data.</text>
</comment>
<dbReference type="InterPro" id="IPR017853">
    <property type="entry name" value="GH"/>
</dbReference>
<gene>
    <name evidence="5" type="ORF">OCK74_24115</name>
</gene>
<name>A0A9X2Y0B9_9BACT</name>
<dbReference type="InterPro" id="IPR036962">
    <property type="entry name" value="Glyco_hydro_3_N_sf"/>
</dbReference>
<dbReference type="GO" id="GO:0009251">
    <property type="term" value="P:glucan catabolic process"/>
    <property type="evidence" value="ECO:0007669"/>
    <property type="project" value="TreeGrafter"/>
</dbReference>
<dbReference type="Pfam" id="PF01915">
    <property type="entry name" value="Glyco_hydro_3_C"/>
    <property type="match status" value="1"/>
</dbReference>
<dbReference type="EMBL" id="JAOTIF010000030">
    <property type="protein sequence ID" value="MCU7552226.1"/>
    <property type="molecule type" value="Genomic_DNA"/>
</dbReference>
<dbReference type="SUPFAM" id="SSF51445">
    <property type="entry name" value="(Trans)glycosidases"/>
    <property type="match status" value="1"/>
</dbReference>
<dbReference type="Gene3D" id="3.20.20.300">
    <property type="entry name" value="Glycoside hydrolase, family 3, N-terminal domain"/>
    <property type="match status" value="1"/>
</dbReference>
<evidence type="ECO:0000256" key="3">
    <source>
        <dbReference type="SAM" id="SignalP"/>
    </source>
</evidence>
<dbReference type="FunFam" id="2.60.40.10:FF:000495">
    <property type="entry name" value="Periplasmic beta-glucosidase"/>
    <property type="match status" value="1"/>
</dbReference>
<proteinExistence type="inferred from homology"/>
<comment type="similarity">
    <text evidence="1">Belongs to the glycosyl hydrolase 3 family.</text>
</comment>
<protein>
    <submittedName>
        <fullName evidence="5">Glycoside hydrolase family 3 C-terminal domain-containing protein</fullName>
    </submittedName>
</protein>
<organism evidence="5 6">
    <name type="scientific">Paraflavisolibacter caeni</name>
    <dbReference type="NCBI Taxonomy" id="2982496"/>
    <lineage>
        <taxon>Bacteria</taxon>
        <taxon>Pseudomonadati</taxon>
        <taxon>Bacteroidota</taxon>
        <taxon>Chitinophagia</taxon>
        <taxon>Chitinophagales</taxon>
        <taxon>Chitinophagaceae</taxon>
        <taxon>Paraflavisolibacter</taxon>
    </lineage>
</organism>
<evidence type="ECO:0000256" key="2">
    <source>
        <dbReference type="ARBA" id="ARBA00022801"/>
    </source>
</evidence>
<dbReference type="Gene3D" id="2.60.40.10">
    <property type="entry name" value="Immunoglobulins"/>
    <property type="match status" value="1"/>
</dbReference>
<dbReference type="PANTHER" id="PTHR30620">
    <property type="entry name" value="PERIPLASMIC BETA-GLUCOSIDASE-RELATED"/>
    <property type="match status" value="1"/>
</dbReference>
<evidence type="ECO:0000256" key="1">
    <source>
        <dbReference type="ARBA" id="ARBA00005336"/>
    </source>
</evidence>
<dbReference type="FunFam" id="3.40.50.1700:FF:000009">
    <property type="entry name" value="Periplasmic beta-glucosidase"/>
    <property type="match status" value="1"/>
</dbReference>
<keyword evidence="3" id="KW-0732">Signal</keyword>
<keyword evidence="2 5" id="KW-0378">Hydrolase</keyword>
<dbReference type="SMART" id="SM01217">
    <property type="entry name" value="Fn3_like"/>
    <property type="match status" value="1"/>
</dbReference>
<dbReference type="Pfam" id="PF00933">
    <property type="entry name" value="Glyco_hydro_3"/>
    <property type="match status" value="1"/>
</dbReference>
<sequence length="780" mass="85727">MKTKSALFFLALIFLSAEMNIAICQVFLKKNQSNPKASIEDRVNDLLKRMTLEEKVQQLGMTSLINFSKTPNVYGVCESPFVSLDTIAKQSAAAKKHAFENTRLGIPPIQIAECLHGVLAYGATIFPQAIAQGSTWNPALIKRMAGTIATEASAAGVDQALSPLFDLIRDPRYGRNEECYGEDPYLVGKIGSAFVIGMQGDVDLTINGIPKGKIMCTAKHFAAYSAPVAGINLAPTAVGERELRTFYLLPFEMAVKEANIYSIMPSYNEMDGTPAHANSFLLNKVLRKEWGFNGYVFSDYGGVSMLNYFHHIARDKQEAALQAIHAGVDLEAPNPEAYQTLVQLVKDGKLPEEIIDQTVRRILTVKFKAGLFEKKYADGTQLAKVKHTAEAVNLAKEIAEESIILLKNENNLLPLDQTKLKSIAVVGPNANQVQYGDYSYTRDNSSGVTVLEGIKNLVGKNTQVNYAKGCGISSLNKDGFEEAIAAVEKSDVAVVVLGETSAILSGLGWGNGPGKEESHEPFTNGEGYDVSDINPTGVQRELIQAIARTGKPIVLILIHGRPWSIKWEKENIPAIVEAWYPGEQGGNAIANILFGKVNPSGRLNATFPQTVGHIPVVYNYKPSSKGYYHQPGTPEKPGRDYVFSSPAALFPFGYGLSYTSFQYSDMSVSKKKFGKEDIQVFVNVKNTGGRTGKEVVQLYIRDKVSSVTTPVMALKRFEKIELHPGESKRVTFNLSYKELGLWNSEMQFVTEPGEFEFMFAKSAEDIQCKETVEFEPNQQP</sequence>
<evidence type="ECO:0000259" key="4">
    <source>
        <dbReference type="SMART" id="SM01217"/>
    </source>
</evidence>
<evidence type="ECO:0000313" key="5">
    <source>
        <dbReference type="EMBL" id="MCU7552226.1"/>
    </source>
</evidence>